<feature type="signal peptide" evidence="2">
    <location>
        <begin position="1"/>
        <end position="20"/>
    </location>
</feature>
<dbReference type="SUPFAM" id="SSF56925">
    <property type="entry name" value="OMPA-like"/>
    <property type="match status" value="1"/>
</dbReference>
<organism evidence="4 5">
    <name type="scientific">Formosa undariae</name>
    <dbReference type="NCBI Taxonomy" id="1325436"/>
    <lineage>
        <taxon>Bacteria</taxon>
        <taxon>Pseudomonadati</taxon>
        <taxon>Bacteroidota</taxon>
        <taxon>Flavobacteriia</taxon>
        <taxon>Flavobacteriales</taxon>
        <taxon>Flavobacteriaceae</taxon>
        <taxon>Formosa</taxon>
    </lineage>
</organism>
<evidence type="ECO:0000259" key="3">
    <source>
        <dbReference type="Pfam" id="PF13505"/>
    </source>
</evidence>
<dbReference type="RefSeq" id="WP_382382048.1">
    <property type="nucleotide sequence ID" value="NZ_JBHMEZ010000003.1"/>
</dbReference>
<gene>
    <name evidence="4" type="ORF">ACFFVB_07235</name>
</gene>
<comment type="caution">
    <text evidence="4">The sequence shown here is derived from an EMBL/GenBank/DDBJ whole genome shotgun (WGS) entry which is preliminary data.</text>
</comment>
<dbReference type="EMBL" id="JBHMEZ010000003">
    <property type="protein sequence ID" value="MFB9052873.1"/>
    <property type="molecule type" value="Genomic_DNA"/>
</dbReference>
<proteinExistence type="predicted"/>
<dbReference type="Proteomes" id="UP001589605">
    <property type="component" value="Unassembled WGS sequence"/>
</dbReference>
<evidence type="ECO:0000313" key="5">
    <source>
        <dbReference type="Proteomes" id="UP001589605"/>
    </source>
</evidence>
<evidence type="ECO:0000313" key="4">
    <source>
        <dbReference type="EMBL" id="MFB9052873.1"/>
    </source>
</evidence>
<name>A0ABV5F0A1_9FLAO</name>
<feature type="domain" description="Outer membrane protein beta-barrel" evidence="3">
    <location>
        <begin position="7"/>
        <end position="179"/>
    </location>
</feature>
<dbReference type="InterPro" id="IPR027385">
    <property type="entry name" value="Beta-barrel_OMP"/>
</dbReference>
<dbReference type="Pfam" id="PF13505">
    <property type="entry name" value="OMP_b-brl"/>
    <property type="match status" value="1"/>
</dbReference>
<reference evidence="4 5" key="1">
    <citation type="submission" date="2024-09" db="EMBL/GenBank/DDBJ databases">
        <authorList>
            <person name="Sun Q."/>
            <person name="Mori K."/>
        </authorList>
    </citation>
    <scope>NUCLEOTIDE SEQUENCE [LARGE SCALE GENOMIC DNA]</scope>
    <source>
        <strain evidence="4 5">CECT 8286</strain>
    </source>
</reference>
<keyword evidence="5" id="KW-1185">Reference proteome</keyword>
<feature type="chain" id="PRO_5047341089" evidence="2">
    <location>
        <begin position="21"/>
        <end position="198"/>
    </location>
</feature>
<sequence length="198" mass="21676">MKKLILILFVLVGTIQFTTAQSGSGYGIKGGLNYGSNGDLISNTGDIIAHPDKNLGFNLGVFAKFGSWIYFKPELLYTNTSSEYSNVNSGDSKFKIQKIDLPANVGIRLIGPLSIFAGPSFQYTLSSKLNGQKADDIYDDITTGYNIGLAFSLRRFAIDLRYEGAFSANQNNFLNNNGVILVVDSRPEQLILNLSIRI</sequence>
<keyword evidence="1 2" id="KW-0732">Signal</keyword>
<evidence type="ECO:0000256" key="2">
    <source>
        <dbReference type="SAM" id="SignalP"/>
    </source>
</evidence>
<dbReference type="InterPro" id="IPR011250">
    <property type="entry name" value="OMP/PagP_B-barrel"/>
</dbReference>
<protein>
    <submittedName>
        <fullName evidence="4">Outer membrane beta-barrel protein</fullName>
    </submittedName>
</protein>
<evidence type="ECO:0000256" key="1">
    <source>
        <dbReference type="ARBA" id="ARBA00022729"/>
    </source>
</evidence>
<accession>A0ABV5F0A1</accession>